<keyword evidence="1" id="KW-0472">Membrane</keyword>
<keyword evidence="1" id="KW-1133">Transmembrane helix</keyword>
<reference evidence="2" key="1">
    <citation type="journal article" date="2021" name="Proc. Natl. Acad. Sci. U.S.A.">
        <title>A Catalog of Tens of Thousands of Viruses from Human Metagenomes Reveals Hidden Associations with Chronic Diseases.</title>
        <authorList>
            <person name="Tisza M.J."/>
            <person name="Buck C.B."/>
        </authorList>
    </citation>
    <scope>NUCLEOTIDE SEQUENCE</scope>
    <source>
        <strain evidence="2">CtZkC8</strain>
    </source>
</reference>
<accession>A0A8S5UC07</accession>
<feature type="transmembrane region" description="Helical" evidence="1">
    <location>
        <begin position="49"/>
        <end position="64"/>
    </location>
</feature>
<name>A0A8S5UC07_9CAUD</name>
<evidence type="ECO:0000313" key="2">
    <source>
        <dbReference type="EMBL" id="DAF91963.1"/>
    </source>
</evidence>
<organism evidence="2">
    <name type="scientific">Podoviridae sp. ctZkC8</name>
    <dbReference type="NCBI Taxonomy" id="2825259"/>
    <lineage>
        <taxon>Viruses</taxon>
        <taxon>Duplodnaviria</taxon>
        <taxon>Heunggongvirae</taxon>
        <taxon>Uroviricota</taxon>
        <taxon>Caudoviricetes</taxon>
    </lineage>
</organism>
<feature type="transmembrane region" description="Helical" evidence="1">
    <location>
        <begin position="12"/>
        <end position="29"/>
    </location>
</feature>
<keyword evidence="1" id="KW-0812">Transmembrane</keyword>
<sequence length="65" mass="7573">MPLTINIREPLLTYLIVYIYRLIIFYSHLNSLSSTTVYYTVLKMSYSKYSVSILNLSFISIAITL</sequence>
<evidence type="ECO:0000256" key="1">
    <source>
        <dbReference type="SAM" id="Phobius"/>
    </source>
</evidence>
<proteinExistence type="predicted"/>
<dbReference type="EMBL" id="BK016062">
    <property type="protein sequence ID" value="DAF91963.1"/>
    <property type="molecule type" value="Genomic_DNA"/>
</dbReference>
<protein>
    <submittedName>
        <fullName evidence="2">Uncharacterized protein</fullName>
    </submittedName>
</protein>